<dbReference type="Pfam" id="PF03308">
    <property type="entry name" value="MeaB"/>
    <property type="match status" value="1"/>
</dbReference>
<organism evidence="6 7">
    <name type="scientific">Egibacter rhizosphaerae</name>
    <dbReference type="NCBI Taxonomy" id="1670831"/>
    <lineage>
        <taxon>Bacteria</taxon>
        <taxon>Bacillati</taxon>
        <taxon>Actinomycetota</taxon>
        <taxon>Nitriliruptoria</taxon>
        <taxon>Egibacterales</taxon>
        <taxon>Egibacteraceae</taxon>
        <taxon>Egibacter</taxon>
    </lineage>
</organism>
<sequence length="315" mass="33514">MSVDVAGLTGRLLDGDRRALARVLSWLEDGAEPLVRDVVARLHRASGHAHLVGMTGSPGVGKSTLSSQLVTEWRARGRQVAVLAVDPSSPFSGGALLGDRVRMQEHALDPGVYVRSMASRGHLGGLAWATPQALLALDAAGFDVVLLETVGVGQAEVEVASVADTTVVTVAPGMGDAVQAAKAGILEIADLFCVNKADRDGADRTVRELSDMQRLLPGLPEIPIHRTVAAKGEGIVELADAIGEHRDALHEDGRLTERRRSRARMQVRELALGVVRERFAAAAGGTLFDELIDRVERREVDPYTAADRLVEALEG</sequence>
<dbReference type="AlphaFoldDB" id="A0A411YD54"/>
<dbReference type="InterPro" id="IPR005129">
    <property type="entry name" value="GTPase_ArgK"/>
</dbReference>
<keyword evidence="3" id="KW-0378">Hydrolase</keyword>
<accession>A0A411YD54</accession>
<protein>
    <submittedName>
        <fullName evidence="6">Methylmalonyl Co-A mutase-associated GTPase MeaB</fullName>
    </submittedName>
</protein>
<dbReference type="Proteomes" id="UP000291469">
    <property type="component" value="Chromosome"/>
</dbReference>
<keyword evidence="5" id="KW-0143">Chaperone</keyword>
<proteinExistence type="inferred from homology"/>
<keyword evidence="7" id="KW-1185">Reference proteome</keyword>
<dbReference type="GO" id="GO:0003924">
    <property type="term" value="F:GTPase activity"/>
    <property type="evidence" value="ECO:0007669"/>
    <property type="project" value="InterPro"/>
</dbReference>
<gene>
    <name evidence="6" type="primary">meaB</name>
    <name evidence="6" type="ORF">ER308_05825</name>
</gene>
<dbReference type="GO" id="GO:0005525">
    <property type="term" value="F:GTP binding"/>
    <property type="evidence" value="ECO:0007669"/>
    <property type="project" value="UniProtKB-KW"/>
</dbReference>
<dbReference type="KEGG" id="erz:ER308_05825"/>
<name>A0A411YD54_9ACTN</name>
<evidence type="ECO:0000313" key="7">
    <source>
        <dbReference type="Proteomes" id="UP000291469"/>
    </source>
</evidence>
<dbReference type="RefSeq" id="WP_131154103.1">
    <property type="nucleotide sequence ID" value="NZ_CP036402.1"/>
</dbReference>
<dbReference type="EMBL" id="CP036402">
    <property type="protein sequence ID" value="QBI19106.1"/>
    <property type="molecule type" value="Genomic_DNA"/>
</dbReference>
<dbReference type="InterPro" id="IPR052040">
    <property type="entry name" value="GTPase/Isobutyryl-CoA_mutase"/>
</dbReference>
<dbReference type="PANTHER" id="PTHR43087:SF1">
    <property type="entry name" value="LAO_AO TRANSPORT SYSTEM ATPASE"/>
    <property type="match status" value="1"/>
</dbReference>
<dbReference type="NCBIfam" id="TIGR00750">
    <property type="entry name" value="lao"/>
    <property type="match status" value="1"/>
</dbReference>
<evidence type="ECO:0000256" key="1">
    <source>
        <dbReference type="ARBA" id="ARBA00009625"/>
    </source>
</evidence>
<evidence type="ECO:0000256" key="4">
    <source>
        <dbReference type="ARBA" id="ARBA00023134"/>
    </source>
</evidence>
<evidence type="ECO:0000256" key="3">
    <source>
        <dbReference type="ARBA" id="ARBA00022801"/>
    </source>
</evidence>
<evidence type="ECO:0000256" key="5">
    <source>
        <dbReference type="ARBA" id="ARBA00023186"/>
    </source>
</evidence>
<evidence type="ECO:0000256" key="2">
    <source>
        <dbReference type="ARBA" id="ARBA00022741"/>
    </source>
</evidence>
<dbReference type="PANTHER" id="PTHR43087">
    <property type="entry name" value="LYSINE/ARGININE/ORNITHINE TRANSPORT SYSTEM KINASE"/>
    <property type="match status" value="1"/>
</dbReference>
<dbReference type="SUPFAM" id="SSF52540">
    <property type="entry name" value="P-loop containing nucleoside triphosphate hydrolases"/>
    <property type="match status" value="1"/>
</dbReference>
<comment type="similarity">
    <text evidence="1">Belongs to the SIMIBI class G3E GTPase family. ArgK/MeaB subfamily.</text>
</comment>
<keyword evidence="4" id="KW-0342">GTP-binding</keyword>
<dbReference type="CDD" id="cd03114">
    <property type="entry name" value="MMAA-like"/>
    <property type="match status" value="1"/>
</dbReference>
<dbReference type="OrthoDB" id="9778292at2"/>
<evidence type="ECO:0000313" key="6">
    <source>
        <dbReference type="EMBL" id="QBI19106.1"/>
    </source>
</evidence>
<dbReference type="InterPro" id="IPR027417">
    <property type="entry name" value="P-loop_NTPase"/>
</dbReference>
<reference evidence="6 7" key="1">
    <citation type="submission" date="2019-01" db="EMBL/GenBank/DDBJ databases">
        <title>Egibacter rhizosphaerae EGI 80759T.</title>
        <authorList>
            <person name="Chen D.-D."/>
            <person name="Tian Y."/>
            <person name="Jiao J.-Y."/>
            <person name="Zhang X.-T."/>
            <person name="Zhang Y.-G."/>
            <person name="Zhang Y."/>
            <person name="Xiao M."/>
            <person name="Shu W.-S."/>
            <person name="Li W.-J."/>
        </authorList>
    </citation>
    <scope>NUCLEOTIDE SEQUENCE [LARGE SCALE GENOMIC DNA]</scope>
    <source>
        <strain evidence="6 7">EGI 80759</strain>
    </source>
</reference>
<keyword evidence="2" id="KW-0547">Nucleotide-binding</keyword>
<dbReference type="Gene3D" id="3.40.50.300">
    <property type="entry name" value="P-loop containing nucleotide triphosphate hydrolases"/>
    <property type="match status" value="1"/>
</dbReference>